<dbReference type="Gene3D" id="3.40.50.1820">
    <property type="entry name" value="alpha/beta hydrolase"/>
    <property type="match status" value="1"/>
</dbReference>
<dbReference type="Proteomes" id="UP000283786">
    <property type="component" value="Chromosome"/>
</dbReference>
<name>A0A418SJG0_9RHOB</name>
<sequence length="239" mass="25469">MAGFLLIHGSCHGAWCWQALIADLARLGHVARAIDLPGRPGDSRPPEAMTLALNAEAILDATQGDSGVHLLGHSAAGFPISAAAEAAPDRFARLYYLAAYAPRDGLSMIDMRREQASQPLIGAFGKTSDGLAYALRPGKARGLFYHDLPPDLAAQAEARLCPEAIAPQATPIRLTGRYQSVPRCYIRCTEDRTIPPAFQAGMAQTFAPQDRYDMPTSHSPFLSDPAGLAALLHQIAGAN</sequence>
<accession>A0A418SJG0</accession>
<gene>
    <name evidence="2" type="primary">pytH_1</name>
    <name evidence="2" type="ORF">PSAL_031350</name>
</gene>
<feature type="domain" description="AB hydrolase-1" evidence="1">
    <location>
        <begin position="4"/>
        <end position="230"/>
    </location>
</feature>
<dbReference type="EC" id="3.1.1.88" evidence="2"/>
<dbReference type="Pfam" id="PF12697">
    <property type="entry name" value="Abhydrolase_6"/>
    <property type="match status" value="1"/>
</dbReference>
<keyword evidence="3" id="KW-1185">Reference proteome</keyword>
<dbReference type="SUPFAM" id="SSF53474">
    <property type="entry name" value="alpha/beta-Hydrolases"/>
    <property type="match status" value="1"/>
</dbReference>
<evidence type="ECO:0000313" key="3">
    <source>
        <dbReference type="Proteomes" id="UP000283786"/>
    </source>
</evidence>
<reference evidence="2 3" key="1">
    <citation type="submission" date="2020-08" db="EMBL/GenBank/DDBJ databases">
        <title>Genome sequence of Rhodobacteraceae bacterium Lw-13e.</title>
        <authorList>
            <person name="Poehlein A."/>
            <person name="Wolter L."/>
            <person name="Daniel R."/>
            <person name="Brinkhoff T."/>
        </authorList>
    </citation>
    <scope>NUCLEOTIDE SEQUENCE [LARGE SCALE GENOMIC DNA]</scope>
    <source>
        <strain evidence="2 3">Lw-13e</strain>
    </source>
</reference>
<keyword evidence="2" id="KW-0378">Hydrolase</keyword>
<dbReference type="OrthoDB" id="9814966at2"/>
<dbReference type="KEGG" id="palw:PSAL_031350"/>
<dbReference type="EMBL" id="CP060436">
    <property type="protein sequence ID" value="QPM91873.1"/>
    <property type="molecule type" value="Genomic_DNA"/>
</dbReference>
<dbReference type="PANTHER" id="PTHR37017:SF11">
    <property type="entry name" value="ESTERASE_LIPASE_THIOESTERASE DOMAIN-CONTAINING PROTEIN"/>
    <property type="match status" value="1"/>
</dbReference>
<dbReference type="InterPro" id="IPR052897">
    <property type="entry name" value="Sec-Metab_Biosynth_Hydrolase"/>
</dbReference>
<evidence type="ECO:0000259" key="1">
    <source>
        <dbReference type="Pfam" id="PF12697"/>
    </source>
</evidence>
<dbReference type="InterPro" id="IPR000073">
    <property type="entry name" value="AB_hydrolase_1"/>
</dbReference>
<protein>
    <submittedName>
        <fullName evidence="2">Pyrethroid hydrolase</fullName>
        <ecNumber evidence="2">3.1.1.88</ecNumber>
    </submittedName>
</protein>
<dbReference type="PANTHER" id="PTHR37017">
    <property type="entry name" value="AB HYDROLASE-1 DOMAIN-CONTAINING PROTEIN-RELATED"/>
    <property type="match status" value="1"/>
</dbReference>
<dbReference type="InterPro" id="IPR029058">
    <property type="entry name" value="AB_hydrolase_fold"/>
</dbReference>
<dbReference type="GO" id="GO:0102209">
    <property type="term" value="F:trans-permethrin hydrolase activity"/>
    <property type="evidence" value="ECO:0007669"/>
    <property type="project" value="UniProtKB-EC"/>
</dbReference>
<proteinExistence type="predicted"/>
<evidence type="ECO:0000313" key="2">
    <source>
        <dbReference type="EMBL" id="QPM91873.1"/>
    </source>
</evidence>
<dbReference type="AlphaFoldDB" id="A0A418SJG0"/>
<dbReference type="RefSeq" id="WP_119838230.1">
    <property type="nucleotide sequence ID" value="NZ_CP060436.1"/>
</dbReference>
<organism evidence="2 3">
    <name type="scientific">Pseudooceanicola algae</name>
    <dbReference type="NCBI Taxonomy" id="1537215"/>
    <lineage>
        <taxon>Bacteria</taxon>
        <taxon>Pseudomonadati</taxon>
        <taxon>Pseudomonadota</taxon>
        <taxon>Alphaproteobacteria</taxon>
        <taxon>Rhodobacterales</taxon>
        <taxon>Paracoccaceae</taxon>
        <taxon>Pseudooceanicola</taxon>
    </lineage>
</organism>